<evidence type="ECO:0000313" key="2">
    <source>
        <dbReference type="EMBL" id="KAL0162354.1"/>
    </source>
</evidence>
<proteinExistence type="predicted"/>
<gene>
    <name evidence="2" type="ORF">M9458_041750</name>
</gene>
<comment type="caution">
    <text evidence="2">The sequence shown here is derived from an EMBL/GenBank/DDBJ whole genome shotgun (WGS) entry which is preliminary data.</text>
</comment>
<organism evidence="2 3">
    <name type="scientific">Cirrhinus mrigala</name>
    <name type="common">Mrigala</name>
    <dbReference type="NCBI Taxonomy" id="683832"/>
    <lineage>
        <taxon>Eukaryota</taxon>
        <taxon>Metazoa</taxon>
        <taxon>Chordata</taxon>
        <taxon>Craniata</taxon>
        <taxon>Vertebrata</taxon>
        <taxon>Euteleostomi</taxon>
        <taxon>Actinopterygii</taxon>
        <taxon>Neopterygii</taxon>
        <taxon>Teleostei</taxon>
        <taxon>Ostariophysi</taxon>
        <taxon>Cypriniformes</taxon>
        <taxon>Cyprinidae</taxon>
        <taxon>Labeoninae</taxon>
        <taxon>Labeonini</taxon>
        <taxon>Cirrhinus</taxon>
    </lineage>
</organism>
<dbReference type="Proteomes" id="UP001529510">
    <property type="component" value="Unassembled WGS sequence"/>
</dbReference>
<name>A0ABD0NKT8_CIRMR</name>
<feature type="non-terminal residue" evidence="2">
    <location>
        <position position="110"/>
    </location>
</feature>
<dbReference type="EMBL" id="JAMKFB020000021">
    <property type="protein sequence ID" value="KAL0162354.1"/>
    <property type="molecule type" value="Genomic_DNA"/>
</dbReference>
<dbReference type="AlphaFoldDB" id="A0ABD0NKT8"/>
<evidence type="ECO:0000313" key="3">
    <source>
        <dbReference type="Proteomes" id="UP001529510"/>
    </source>
</evidence>
<feature type="region of interest" description="Disordered" evidence="1">
    <location>
        <begin position="1"/>
        <end position="26"/>
    </location>
</feature>
<reference evidence="2 3" key="1">
    <citation type="submission" date="2024-05" db="EMBL/GenBank/DDBJ databases">
        <title>Genome sequencing and assembly of Indian major carp, Cirrhinus mrigala (Hamilton, 1822).</title>
        <authorList>
            <person name="Mohindra V."/>
            <person name="Chowdhury L.M."/>
            <person name="Lal K."/>
            <person name="Jena J.K."/>
        </authorList>
    </citation>
    <scope>NUCLEOTIDE SEQUENCE [LARGE SCALE GENOMIC DNA]</scope>
    <source>
        <strain evidence="2">CM1030</strain>
        <tissue evidence="2">Blood</tissue>
    </source>
</reference>
<protein>
    <submittedName>
        <fullName evidence="2">Uncharacterized protein</fullName>
    </submittedName>
</protein>
<sequence length="110" mass="11754">MRISIASEDKRTIGNSGNEPKTTEAVEGVGEKRCESLTETHGLDVALGVGDRCTVTNAIQAPVNGYLRETGGGETDIIVSGDISRGSFVASALSRFLSETALRMRRNRQL</sequence>
<accession>A0ABD0NKT8</accession>
<evidence type="ECO:0000256" key="1">
    <source>
        <dbReference type="SAM" id="MobiDB-lite"/>
    </source>
</evidence>
<keyword evidence="3" id="KW-1185">Reference proteome</keyword>